<accession>A0A3B1CPY0</accession>
<sequence length="352" mass="39180">MSFHIFTKGLFKLRLVNRILLLVGLMTTCLWFGPAESAKGVNNIDGAKIYKKNCAVCHGDRGDGNSRAAAGLRTKPRNFTSEKVKRELTKNRMIKSVQNGIPDSPMIAWGKKFSLNEIESVVDFIRSTFMQASTADAIPGRKIYRKNCAVCHGDKGDGNSRASAGLRTKPRNFTSKDIIKTLTRERMIQSVRTGIAGSPMVSWDERLGIDTIEKVVDYIRMTFMGKKGGKNVSLASVRRNMAKPMVKGLVGDPVKGSEFFNNNCYVCHGKKGEGNGPRSKFINPKPRNFLLLASRIKYNRPTLFESISKGIIGSEMPSWNKVLTDQQIADVAEYVFQKFIQPKKSREKVSGS</sequence>
<dbReference type="Pfam" id="PF13442">
    <property type="entry name" value="Cytochrome_CBB3"/>
    <property type="match status" value="2"/>
</dbReference>
<dbReference type="Pfam" id="PF00034">
    <property type="entry name" value="Cytochrom_C"/>
    <property type="match status" value="1"/>
</dbReference>
<protein>
    <recommendedName>
        <fullName evidence="6">Cytochrome c domain-containing protein</fullName>
    </recommendedName>
</protein>
<dbReference type="GO" id="GO:0020037">
    <property type="term" value="F:heme binding"/>
    <property type="evidence" value="ECO:0007669"/>
    <property type="project" value="InterPro"/>
</dbReference>
<dbReference type="InterPro" id="IPR036909">
    <property type="entry name" value="Cyt_c-like_dom_sf"/>
</dbReference>
<keyword evidence="3" id="KW-0479">Metal-binding</keyword>
<dbReference type="InterPro" id="IPR050597">
    <property type="entry name" value="Cytochrome_c_Oxidase_Subunit"/>
</dbReference>
<dbReference type="Gene3D" id="1.10.760.10">
    <property type="entry name" value="Cytochrome c-like domain"/>
    <property type="match status" value="3"/>
</dbReference>
<dbReference type="InterPro" id="IPR008168">
    <property type="entry name" value="Cyt_C_IC"/>
</dbReference>
<dbReference type="PROSITE" id="PS51007">
    <property type="entry name" value="CYTC"/>
    <property type="match status" value="3"/>
</dbReference>
<keyword evidence="2" id="KW-0349">Heme</keyword>
<dbReference type="AlphaFoldDB" id="A0A3B1CPY0"/>
<dbReference type="InterPro" id="IPR009056">
    <property type="entry name" value="Cyt_c-like_dom"/>
</dbReference>
<evidence type="ECO:0000313" key="7">
    <source>
        <dbReference type="EMBL" id="VAX25994.1"/>
    </source>
</evidence>
<reference evidence="7" key="1">
    <citation type="submission" date="2018-06" db="EMBL/GenBank/DDBJ databases">
        <authorList>
            <person name="Zhirakovskaya E."/>
        </authorList>
    </citation>
    <scope>NUCLEOTIDE SEQUENCE</scope>
</reference>
<dbReference type="GO" id="GO:0009055">
    <property type="term" value="F:electron transfer activity"/>
    <property type="evidence" value="ECO:0007669"/>
    <property type="project" value="InterPro"/>
</dbReference>
<dbReference type="PANTHER" id="PTHR33751">
    <property type="entry name" value="CBB3-TYPE CYTOCHROME C OXIDASE SUBUNIT FIXP"/>
    <property type="match status" value="1"/>
</dbReference>
<evidence type="ECO:0000256" key="3">
    <source>
        <dbReference type="ARBA" id="ARBA00022723"/>
    </source>
</evidence>
<evidence type="ECO:0000256" key="4">
    <source>
        <dbReference type="ARBA" id="ARBA00022982"/>
    </source>
</evidence>
<dbReference type="SUPFAM" id="SSF46626">
    <property type="entry name" value="Cytochrome c"/>
    <property type="match status" value="3"/>
</dbReference>
<keyword evidence="5" id="KW-0408">Iron</keyword>
<keyword evidence="1" id="KW-0813">Transport</keyword>
<dbReference type="EMBL" id="UOGA01000321">
    <property type="protein sequence ID" value="VAX25994.1"/>
    <property type="molecule type" value="Genomic_DNA"/>
</dbReference>
<evidence type="ECO:0000256" key="5">
    <source>
        <dbReference type="ARBA" id="ARBA00023004"/>
    </source>
</evidence>
<dbReference type="GO" id="GO:0005506">
    <property type="term" value="F:iron ion binding"/>
    <property type="evidence" value="ECO:0007669"/>
    <property type="project" value="InterPro"/>
</dbReference>
<keyword evidence="4" id="KW-0249">Electron transport</keyword>
<proteinExistence type="predicted"/>
<gene>
    <name evidence="7" type="ORF">MNBD_NITROSPINAE04-1553</name>
</gene>
<evidence type="ECO:0000256" key="2">
    <source>
        <dbReference type="ARBA" id="ARBA00022617"/>
    </source>
</evidence>
<feature type="domain" description="Cytochrome c" evidence="6">
    <location>
        <begin position="251"/>
        <end position="339"/>
    </location>
</feature>
<feature type="domain" description="Cytochrome c" evidence="6">
    <location>
        <begin position="41"/>
        <end position="129"/>
    </location>
</feature>
<evidence type="ECO:0000256" key="1">
    <source>
        <dbReference type="ARBA" id="ARBA00022448"/>
    </source>
</evidence>
<feature type="domain" description="Cytochrome c" evidence="6">
    <location>
        <begin position="135"/>
        <end position="223"/>
    </location>
</feature>
<dbReference type="PRINTS" id="PR00605">
    <property type="entry name" value="CYTCHROMECIC"/>
</dbReference>
<evidence type="ECO:0000259" key="6">
    <source>
        <dbReference type="PROSITE" id="PS51007"/>
    </source>
</evidence>
<name>A0A3B1CPY0_9ZZZZ</name>
<organism evidence="7">
    <name type="scientific">hydrothermal vent metagenome</name>
    <dbReference type="NCBI Taxonomy" id="652676"/>
    <lineage>
        <taxon>unclassified sequences</taxon>
        <taxon>metagenomes</taxon>
        <taxon>ecological metagenomes</taxon>
    </lineage>
</organism>
<dbReference type="PANTHER" id="PTHR33751:SF1">
    <property type="entry name" value="CBB3-TYPE CYTOCHROME C OXIDASE SUBUNIT FIXP"/>
    <property type="match status" value="1"/>
</dbReference>